<comment type="similarity">
    <text evidence="3 9">Belongs to the CobD/CbiB family.</text>
</comment>
<evidence type="ECO:0000256" key="5">
    <source>
        <dbReference type="ARBA" id="ARBA00022573"/>
    </source>
</evidence>
<comment type="caution">
    <text evidence="10">The sequence shown here is derived from an EMBL/GenBank/DDBJ whole genome shotgun (WGS) entry which is preliminary data.</text>
</comment>
<evidence type="ECO:0000256" key="4">
    <source>
        <dbReference type="ARBA" id="ARBA00022475"/>
    </source>
</evidence>
<evidence type="ECO:0000256" key="6">
    <source>
        <dbReference type="ARBA" id="ARBA00022692"/>
    </source>
</evidence>
<comment type="pathway">
    <text evidence="2 9">Cofactor biosynthesis; adenosylcobalamin biosynthesis.</text>
</comment>
<dbReference type="HAMAP" id="MF_00024">
    <property type="entry name" value="CobD_CbiB"/>
    <property type="match status" value="1"/>
</dbReference>
<keyword evidence="5 9" id="KW-0169">Cobalamin biosynthesis</keyword>
<evidence type="ECO:0000256" key="9">
    <source>
        <dbReference type="HAMAP-Rule" id="MF_00024"/>
    </source>
</evidence>
<evidence type="ECO:0000313" key="10">
    <source>
        <dbReference type="EMBL" id="MBU8872534.1"/>
    </source>
</evidence>
<comment type="function">
    <text evidence="9">Converts cobyric acid to cobinamide by the addition of aminopropanol on the F carboxylic group.</text>
</comment>
<dbReference type="Pfam" id="PF03186">
    <property type="entry name" value="CobD_Cbib"/>
    <property type="match status" value="1"/>
</dbReference>
<proteinExistence type="inferred from homology"/>
<organism evidence="10 11">
    <name type="scientific">Reyranella humidisoli</name>
    <dbReference type="NCBI Taxonomy" id="2849149"/>
    <lineage>
        <taxon>Bacteria</taxon>
        <taxon>Pseudomonadati</taxon>
        <taxon>Pseudomonadota</taxon>
        <taxon>Alphaproteobacteria</taxon>
        <taxon>Hyphomicrobiales</taxon>
        <taxon>Reyranellaceae</taxon>
        <taxon>Reyranella</taxon>
    </lineage>
</organism>
<dbReference type="EMBL" id="JAHOPB010000001">
    <property type="protein sequence ID" value="MBU8872534.1"/>
    <property type="molecule type" value="Genomic_DNA"/>
</dbReference>
<dbReference type="NCBIfam" id="TIGR00380">
    <property type="entry name" value="cobal_cbiB"/>
    <property type="match status" value="1"/>
</dbReference>
<keyword evidence="8 9" id="KW-0472">Membrane</keyword>
<keyword evidence="7 9" id="KW-1133">Transmembrane helix</keyword>
<evidence type="ECO:0000256" key="8">
    <source>
        <dbReference type="ARBA" id="ARBA00023136"/>
    </source>
</evidence>
<evidence type="ECO:0000256" key="2">
    <source>
        <dbReference type="ARBA" id="ARBA00004953"/>
    </source>
</evidence>
<feature type="transmembrane region" description="Helical" evidence="9">
    <location>
        <begin position="56"/>
        <end position="76"/>
    </location>
</feature>
<name>A0ABS6ID72_9HYPH</name>
<reference evidence="10 11" key="1">
    <citation type="submission" date="2021-06" db="EMBL/GenBank/DDBJ databases">
        <authorList>
            <person name="Lee D.H."/>
        </authorList>
    </citation>
    <scope>NUCLEOTIDE SEQUENCE [LARGE SCALE GENOMIC DNA]</scope>
    <source>
        <strain evidence="10 11">MMS21-HV4-11</strain>
    </source>
</reference>
<dbReference type="PANTHER" id="PTHR34308:SF1">
    <property type="entry name" value="COBALAMIN BIOSYNTHESIS PROTEIN CBIB"/>
    <property type="match status" value="1"/>
</dbReference>
<dbReference type="Proteomes" id="UP000727907">
    <property type="component" value="Unassembled WGS sequence"/>
</dbReference>
<accession>A0ABS6ID72</accession>
<comment type="subcellular location">
    <subcellularLocation>
        <location evidence="1 9">Cell membrane</location>
        <topology evidence="1 9">Multi-pass membrane protein</topology>
    </subcellularLocation>
</comment>
<keyword evidence="4 9" id="KW-1003">Cell membrane</keyword>
<evidence type="ECO:0000256" key="3">
    <source>
        <dbReference type="ARBA" id="ARBA00006263"/>
    </source>
</evidence>
<dbReference type="PANTHER" id="PTHR34308">
    <property type="entry name" value="COBALAMIN BIOSYNTHESIS PROTEIN CBIB"/>
    <property type="match status" value="1"/>
</dbReference>
<evidence type="ECO:0000256" key="7">
    <source>
        <dbReference type="ARBA" id="ARBA00022989"/>
    </source>
</evidence>
<sequence>MFAGLALVAVAVEAVFGYPDALYRAIGHPVTWIGRLIAWCERAWNSSHRSYGRRRMLGVVTLLVLLAAGLAFGTAIAWLCGALLPGVAGMILCAVLASSLLAQRSLHDHVAAVATALEREGVVGGRTAVSMIVGRDTSELDEAAISRAAIESLAENFSDGVVAPLFWMVVAGLPGALAYKAINTADSMIGHKSDRYRAFGWASARLDDYVNLPASRLAALWLVLAASLRPGLSPAGAIAAVKRDARHHRSPNAGWPESAMAGALGIKLAGPRVYGGVKVDDHWMGEGRADLTAADIRAALRLYRVACAVQVTVVALLAVLTLLS</sequence>
<feature type="transmembrane region" description="Helical" evidence="9">
    <location>
        <begin position="82"/>
        <end position="102"/>
    </location>
</feature>
<feature type="transmembrane region" description="Helical" evidence="9">
    <location>
        <begin position="302"/>
        <end position="323"/>
    </location>
</feature>
<dbReference type="InterPro" id="IPR004485">
    <property type="entry name" value="Cobalamin_biosynth_CobD/CbiB"/>
</dbReference>
<gene>
    <name evidence="10" type="primary">cbiB</name>
    <name evidence="9" type="synonym">cobD</name>
    <name evidence="10" type="ORF">KQ910_02110</name>
</gene>
<protein>
    <recommendedName>
        <fullName evidence="9">Cobalamin biosynthesis protein CobD</fullName>
    </recommendedName>
</protein>
<keyword evidence="11" id="KW-1185">Reference proteome</keyword>
<comment type="caution">
    <text evidence="9">Lacks conserved residue(s) required for the propagation of feature annotation.</text>
</comment>
<dbReference type="RefSeq" id="WP_216956698.1">
    <property type="nucleotide sequence ID" value="NZ_JAHOPB010000001.1"/>
</dbReference>
<evidence type="ECO:0000256" key="1">
    <source>
        <dbReference type="ARBA" id="ARBA00004651"/>
    </source>
</evidence>
<keyword evidence="6 9" id="KW-0812">Transmembrane</keyword>
<evidence type="ECO:0000313" key="11">
    <source>
        <dbReference type="Proteomes" id="UP000727907"/>
    </source>
</evidence>